<evidence type="ECO:0000256" key="1">
    <source>
        <dbReference type="SAM" id="MobiDB-lite"/>
    </source>
</evidence>
<feature type="region of interest" description="Disordered" evidence="1">
    <location>
        <begin position="169"/>
        <end position="201"/>
    </location>
</feature>
<organism evidence="2 3">
    <name type="scientific">Tetraparma gracilis</name>
    <dbReference type="NCBI Taxonomy" id="2962635"/>
    <lineage>
        <taxon>Eukaryota</taxon>
        <taxon>Sar</taxon>
        <taxon>Stramenopiles</taxon>
        <taxon>Ochrophyta</taxon>
        <taxon>Bolidophyceae</taxon>
        <taxon>Parmales</taxon>
        <taxon>Triparmaceae</taxon>
        <taxon>Tetraparma</taxon>
    </lineage>
</organism>
<feature type="region of interest" description="Disordered" evidence="1">
    <location>
        <begin position="229"/>
        <end position="289"/>
    </location>
</feature>
<evidence type="ECO:0000313" key="2">
    <source>
        <dbReference type="EMBL" id="GMI51745.1"/>
    </source>
</evidence>
<evidence type="ECO:0000313" key="3">
    <source>
        <dbReference type="Proteomes" id="UP001165060"/>
    </source>
</evidence>
<comment type="caution">
    <text evidence="2">The sequence shown here is derived from an EMBL/GenBank/DDBJ whole genome shotgun (WGS) entry which is preliminary data.</text>
</comment>
<name>A0ABQ6NAU3_9STRA</name>
<accession>A0ABQ6NAU3</accession>
<protein>
    <recommendedName>
        <fullName evidence="4">Flagellar associated protein</fullName>
    </recommendedName>
</protein>
<sequence length="309" mass="33122">MRQEKLSRCGPGYYHKSSTYVIDASTNGSVSARGFTAMISKSNRFSNTKYLDDLEAPGPGSYTPLVAGSGILPVAKGAKPQSMFAKPRHYRDEIVPEKEMVPGPGAYNLQGGYKNGKTIQEITEERTGSSFFLDGINRLKTTEPQTEQVAPGTYNVGAADDALYNFGKKDRKTGRHMPDASMTSKSQRGLQFKSGAPGPGDYAVDKADKILMKGAGNESRMMASFASNAKGRQEGKAGDAAPTPGPGWYDLGSAGNISSSGGESAFRSGSERIGGSGIRQVKPPGPAYYHTKTLPTKKTFHWNVDNKWV</sequence>
<evidence type="ECO:0008006" key="4">
    <source>
        <dbReference type="Google" id="ProtNLM"/>
    </source>
</evidence>
<dbReference type="InterPro" id="IPR010736">
    <property type="entry name" value="SHIPPO-rpt"/>
</dbReference>
<proteinExistence type="predicted"/>
<gene>
    <name evidence="2" type="ORF">TeGR_g2553</name>
</gene>
<reference evidence="2 3" key="1">
    <citation type="journal article" date="2023" name="Commun. Biol.">
        <title>Genome analysis of Parmales, the sister group of diatoms, reveals the evolutionary specialization of diatoms from phago-mixotrophs to photoautotrophs.</title>
        <authorList>
            <person name="Ban H."/>
            <person name="Sato S."/>
            <person name="Yoshikawa S."/>
            <person name="Yamada K."/>
            <person name="Nakamura Y."/>
            <person name="Ichinomiya M."/>
            <person name="Sato N."/>
            <person name="Blanc-Mathieu R."/>
            <person name="Endo H."/>
            <person name="Kuwata A."/>
            <person name="Ogata H."/>
        </authorList>
    </citation>
    <scope>NUCLEOTIDE SEQUENCE [LARGE SCALE GENOMIC DNA]</scope>
</reference>
<dbReference type="EMBL" id="BRYB01006200">
    <property type="protein sequence ID" value="GMI51745.1"/>
    <property type="molecule type" value="Genomic_DNA"/>
</dbReference>
<keyword evidence="3" id="KW-1185">Reference proteome</keyword>
<dbReference type="Pfam" id="PF07004">
    <property type="entry name" value="SHIPPO-rpt"/>
    <property type="match status" value="1"/>
</dbReference>
<dbReference type="InterPro" id="IPR051291">
    <property type="entry name" value="CIMAP"/>
</dbReference>
<dbReference type="Proteomes" id="UP001165060">
    <property type="component" value="Unassembled WGS sequence"/>
</dbReference>
<dbReference type="PANTHER" id="PTHR21580">
    <property type="entry name" value="SHIPPO-1-RELATED"/>
    <property type="match status" value="1"/>
</dbReference>